<dbReference type="InterPro" id="IPR029060">
    <property type="entry name" value="PIN-like_dom_sf"/>
</dbReference>
<keyword evidence="10" id="KW-1185">Reference proteome</keyword>
<dbReference type="Pfam" id="PF24779">
    <property type="entry name" value="UTP23_sensor"/>
    <property type="match status" value="1"/>
</dbReference>
<dbReference type="AlphaFoldDB" id="A0AAN7G4G8"/>
<dbReference type="EMBL" id="JAXUIC010000002">
    <property type="protein sequence ID" value="KAK4603096.1"/>
    <property type="molecule type" value="Genomic_DNA"/>
</dbReference>
<keyword evidence="4" id="KW-0539">Nucleus</keyword>
<comment type="subcellular location">
    <subcellularLocation>
        <location evidence="1">Nucleus</location>
        <location evidence="1">Nucleolus</location>
    </subcellularLocation>
</comment>
<keyword evidence="2" id="KW-0690">Ribosome biogenesis</keyword>
<feature type="compositionally biased region" description="Basic and acidic residues" evidence="7">
    <location>
        <begin position="252"/>
        <end position="263"/>
    </location>
</feature>
<feature type="region of interest" description="Disordered" evidence="7">
    <location>
        <begin position="176"/>
        <end position="292"/>
    </location>
</feature>
<dbReference type="InterPro" id="IPR057776">
    <property type="entry name" value="UTP23_sensor"/>
</dbReference>
<evidence type="ECO:0000259" key="8">
    <source>
        <dbReference type="Pfam" id="PF24779"/>
    </source>
</evidence>
<comment type="caution">
    <text evidence="9">The sequence shown here is derived from an EMBL/GenBank/DDBJ whole genome shotgun (WGS) entry which is preliminary data.</text>
</comment>
<evidence type="ECO:0000256" key="3">
    <source>
        <dbReference type="ARBA" id="ARBA00022552"/>
    </source>
</evidence>
<dbReference type="SUPFAM" id="SSF88723">
    <property type="entry name" value="PIN domain-like"/>
    <property type="match status" value="1"/>
</dbReference>
<proteinExistence type="inferred from homology"/>
<dbReference type="GO" id="GO:0032040">
    <property type="term" value="C:small-subunit processome"/>
    <property type="evidence" value="ECO:0007669"/>
    <property type="project" value="InterPro"/>
</dbReference>
<protein>
    <recommendedName>
        <fullName evidence="8">UTP23 sensor motif region domain-containing protein</fullName>
    </recommendedName>
</protein>
<evidence type="ECO:0000313" key="10">
    <source>
        <dbReference type="Proteomes" id="UP001324115"/>
    </source>
</evidence>
<evidence type="ECO:0000256" key="7">
    <source>
        <dbReference type="SAM" id="MobiDB-lite"/>
    </source>
</evidence>
<gene>
    <name evidence="9" type="ORF">RGQ29_011891</name>
</gene>
<organism evidence="9 10">
    <name type="scientific">Quercus rubra</name>
    <name type="common">Northern red oak</name>
    <name type="synonym">Quercus borealis</name>
    <dbReference type="NCBI Taxonomy" id="3512"/>
    <lineage>
        <taxon>Eukaryota</taxon>
        <taxon>Viridiplantae</taxon>
        <taxon>Streptophyta</taxon>
        <taxon>Embryophyta</taxon>
        <taxon>Tracheophyta</taxon>
        <taxon>Spermatophyta</taxon>
        <taxon>Magnoliopsida</taxon>
        <taxon>eudicotyledons</taxon>
        <taxon>Gunneridae</taxon>
        <taxon>Pentapetalae</taxon>
        <taxon>rosids</taxon>
        <taxon>fabids</taxon>
        <taxon>Fagales</taxon>
        <taxon>Fagaceae</taxon>
        <taxon>Quercus</taxon>
    </lineage>
</organism>
<dbReference type="GO" id="GO:0006364">
    <property type="term" value="P:rRNA processing"/>
    <property type="evidence" value="ECO:0007669"/>
    <property type="project" value="UniProtKB-KW"/>
</dbReference>
<evidence type="ECO:0000313" key="9">
    <source>
        <dbReference type="EMBL" id="KAK4603096.1"/>
    </source>
</evidence>
<evidence type="ECO:0000256" key="4">
    <source>
        <dbReference type="ARBA" id="ARBA00023242"/>
    </source>
</evidence>
<evidence type="ECO:0000256" key="6">
    <source>
        <dbReference type="ARBA" id="ARBA00038503"/>
    </source>
</evidence>
<feature type="compositionally biased region" description="Basic residues" evidence="7">
    <location>
        <begin position="265"/>
        <end position="277"/>
    </location>
</feature>
<dbReference type="FunFam" id="3.40.50.1010:FF:000006">
    <property type="entry name" value="rRNA-processing protein UTP23 homolog"/>
    <property type="match status" value="1"/>
</dbReference>
<comment type="function">
    <text evidence="5">Involved in rRNA-processing and ribosome biogenesis.</text>
</comment>
<dbReference type="Gene3D" id="3.40.50.1010">
    <property type="entry name" value="5'-nuclease"/>
    <property type="match status" value="1"/>
</dbReference>
<dbReference type="Pfam" id="PF04900">
    <property type="entry name" value="Fcf1"/>
    <property type="match status" value="1"/>
</dbReference>
<comment type="similarity">
    <text evidence="6">Belongs to the UTP23/FCF1 family. UTP23 subfamily.</text>
</comment>
<feature type="compositionally biased region" description="Basic and acidic residues" evidence="7">
    <location>
        <begin position="216"/>
        <end position="225"/>
    </location>
</feature>
<keyword evidence="3" id="KW-0698">rRNA processing</keyword>
<evidence type="ECO:0000256" key="2">
    <source>
        <dbReference type="ARBA" id="ARBA00022517"/>
    </source>
</evidence>
<dbReference type="CDD" id="cd08553">
    <property type="entry name" value="PIN_Fcf1-like"/>
    <property type="match status" value="1"/>
</dbReference>
<sequence length="292" mass="33066">MRVKKQKRHRRSVRFYTACFGFRQPFKVLCDGTFVHHLVSHAIKPADNALSNILSAPVKLFTTKCVIAELKGLGTSYSESLQAAHLLAPARCDHENSTSADACIKDIIGQNNSEHFFVASQDVDLRKSLQEIPGVPVIYGLRKALFLEPPSSFQREFVKNSEEKRMHMTELEYKMLRKRKNRSADEETNDSPDENDDSDDDNNGMGIVTKPKTARKGIDVKDKVQFKRKRAKGPNPLSCKKKKSQDKPNLVPEREKTDGENSMRSRGRQRKRTRKGKKIDGLVSILSTADLP</sequence>
<dbReference type="Proteomes" id="UP001324115">
    <property type="component" value="Unassembled WGS sequence"/>
</dbReference>
<dbReference type="PANTHER" id="PTHR12416">
    <property type="entry name" value="RRNA-PROCESSING PROTEIN UTP23 HOMOLOG"/>
    <property type="match status" value="1"/>
</dbReference>
<accession>A0AAN7G4G8</accession>
<evidence type="ECO:0000256" key="5">
    <source>
        <dbReference type="ARBA" id="ARBA00037300"/>
    </source>
</evidence>
<feature type="domain" description="UTP23 sensor motif region" evidence="8">
    <location>
        <begin position="226"/>
        <end position="244"/>
    </location>
</feature>
<feature type="compositionally biased region" description="Acidic residues" evidence="7">
    <location>
        <begin position="186"/>
        <end position="202"/>
    </location>
</feature>
<dbReference type="EMBL" id="JAXUIC010000002">
    <property type="protein sequence ID" value="KAK4603095.1"/>
    <property type="molecule type" value="Genomic_DNA"/>
</dbReference>
<evidence type="ECO:0000256" key="1">
    <source>
        <dbReference type="ARBA" id="ARBA00004604"/>
    </source>
</evidence>
<reference evidence="9 10" key="1">
    <citation type="journal article" date="2023" name="G3 (Bethesda)">
        <title>A haplotype-resolved chromosome-scale genome for Quercus rubra L. provides insights into the genetics of adaptive traits for red oak species.</title>
        <authorList>
            <person name="Kapoor B."/>
            <person name="Jenkins J."/>
            <person name="Schmutz J."/>
            <person name="Zhebentyayeva T."/>
            <person name="Kuelheim C."/>
            <person name="Coggeshall M."/>
            <person name="Heim C."/>
            <person name="Lasky J.R."/>
            <person name="Leites L."/>
            <person name="Islam-Faridi N."/>
            <person name="Romero-Severson J."/>
            <person name="DeLeo V.L."/>
            <person name="Lucas S.M."/>
            <person name="Lazic D."/>
            <person name="Gailing O."/>
            <person name="Carlson J."/>
            <person name="Staton M."/>
        </authorList>
    </citation>
    <scope>NUCLEOTIDE SEQUENCE [LARGE SCALE GENOMIC DNA]</scope>
    <source>
        <strain evidence="9">Pseudo-F2</strain>
    </source>
</reference>
<name>A0AAN7G4G8_QUERU</name>
<dbReference type="InterPro" id="IPR006984">
    <property type="entry name" value="Fcf1/UTP23"/>
</dbReference>